<dbReference type="Pfam" id="PF05015">
    <property type="entry name" value="HigB-like_toxin"/>
    <property type="match status" value="1"/>
</dbReference>
<dbReference type="InterPro" id="IPR007711">
    <property type="entry name" value="HigB-1"/>
</dbReference>
<dbReference type="PANTHER" id="PTHR40266:SF2">
    <property type="entry name" value="TOXIN HIGB-1"/>
    <property type="match status" value="1"/>
</dbReference>
<proteinExistence type="predicted"/>
<organism evidence="1 2">
    <name type="scientific">Sphingomonas jatrophae</name>
    <dbReference type="NCBI Taxonomy" id="1166337"/>
    <lineage>
        <taxon>Bacteria</taxon>
        <taxon>Pseudomonadati</taxon>
        <taxon>Pseudomonadota</taxon>
        <taxon>Alphaproteobacteria</taxon>
        <taxon>Sphingomonadales</taxon>
        <taxon>Sphingomonadaceae</taxon>
        <taxon>Sphingomonas</taxon>
    </lineage>
</organism>
<evidence type="ECO:0000313" key="2">
    <source>
        <dbReference type="Proteomes" id="UP000198824"/>
    </source>
</evidence>
<dbReference type="InterPro" id="IPR035093">
    <property type="entry name" value="RelE/ParE_toxin_dom_sf"/>
</dbReference>
<dbReference type="Gene3D" id="3.30.2310.20">
    <property type="entry name" value="RelE-like"/>
    <property type="match status" value="1"/>
</dbReference>
<dbReference type="RefSeq" id="WP_093314514.1">
    <property type="nucleotide sequence ID" value="NZ_FOZG01000002.1"/>
</dbReference>
<protein>
    <submittedName>
        <fullName evidence="1">Proteic killer suppression protein</fullName>
    </submittedName>
</protein>
<dbReference type="PANTHER" id="PTHR40266">
    <property type="entry name" value="TOXIN HIGB-1"/>
    <property type="match status" value="1"/>
</dbReference>
<name>A0A1I6L3C4_9SPHN</name>
<dbReference type="AlphaFoldDB" id="A0A1I6L3C4"/>
<accession>A0A1I6L3C4</accession>
<dbReference type="STRING" id="1166337.SAMN05192580_2202"/>
<dbReference type="SUPFAM" id="SSF143011">
    <property type="entry name" value="RelE-like"/>
    <property type="match status" value="1"/>
</dbReference>
<gene>
    <name evidence="1" type="ORF">SAMN05192580_2202</name>
</gene>
<keyword evidence="2" id="KW-1185">Reference proteome</keyword>
<evidence type="ECO:0000313" key="1">
    <source>
        <dbReference type="EMBL" id="SFR97750.1"/>
    </source>
</evidence>
<dbReference type="EMBL" id="FOZG01000002">
    <property type="protein sequence ID" value="SFR97750.1"/>
    <property type="molecule type" value="Genomic_DNA"/>
</dbReference>
<dbReference type="Proteomes" id="UP000198824">
    <property type="component" value="Unassembled WGS sequence"/>
</dbReference>
<sequence length="98" mass="11118">MRIEFADEALKRICTDEAHKLGLPFAVIKAAQRKLLQLEAAVDERDLRNLKSLHFKKLQGARSGRHSVRVNGQYRIEFTISEGLKPPVITILEIGDTH</sequence>
<dbReference type="OrthoDB" id="9801102at2"/>
<reference evidence="1 2" key="1">
    <citation type="submission" date="2016-10" db="EMBL/GenBank/DDBJ databases">
        <authorList>
            <person name="de Groot N.N."/>
        </authorList>
    </citation>
    <scope>NUCLEOTIDE SEQUENCE [LARGE SCALE GENOMIC DNA]</scope>
    <source>
        <strain evidence="1 2">S5-249</strain>
    </source>
</reference>